<dbReference type="InterPro" id="IPR020843">
    <property type="entry name" value="ER"/>
</dbReference>
<dbReference type="SMART" id="SM00829">
    <property type="entry name" value="PKS_ER"/>
    <property type="match status" value="1"/>
</dbReference>
<dbReference type="SUPFAM" id="SSF50129">
    <property type="entry name" value="GroES-like"/>
    <property type="match status" value="1"/>
</dbReference>
<dbReference type="Pfam" id="PF00107">
    <property type="entry name" value="ADH_zinc_N"/>
    <property type="match status" value="1"/>
</dbReference>
<dbReference type="InterPro" id="IPR050129">
    <property type="entry name" value="Zn_alcohol_dh"/>
</dbReference>
<dbReference type="AlphaFoldDB" id="A0A382APK2"/>
<protein>
    <recommendedName>
        <fullName evidence="4">Enoyl reductase (ER) domain-containing protein</fullName>
    </recommendedName>
</protein>
<dbReference type="PANTHER" id="PTHR43401:SF2">
    <property type="entry name" value="L-THREONINE 3-DEHYDROGENASE"/>
    <property type="match status" value="1"/>
</dbReference>
<evidence type="ECO:0000313" key="5">
    <source>
        <dbReference type="EMBL" id="SVB03052.1"/>
    </source>
</evidence>
<dbReference type="InterPro" id="IPR036291">
    <property type="entry name" value="NAD(P)-bd_dom_sf"/>
</dbReference>
<accession>A0A382APK2</accession>
<organism evidence="5">
    <name type="scientific">marine metagenome</name>
    <dbReference type="NCBI Taxonomy" id="408172"/>
    <lineage>
        <taxon>unclassified sequences</taxon>
        <taxon>metagenomes</taxon>
        <taxon>ecological metagenomes</taxon>
    </lineage>
</organism>
<dbReference type="Gene3D" id="3.90.180.10">
    <property type="entry name" value="Medium-chain alcohol dehydrogenases, catalytic domain"/>
    <property type="match status" value="1"/>
</dbReference>
<keyword evidence="3" id="KW-0560">Oxidoreductase</keyword>
<keyword evidence="1" id="KW-0479">Metal-binding</keyword>
<dbReference type="InterPro" id="IPR011032">
    <property type="entry name" value="GroES-like_sf"/>
</dbReference>
<dbReference type="EMBL" id="UINC01026142">
    <property type="protein sequence ID" value="SVB03052.1"/>
    <property type="molecule type" value="Genomic_DNA"/>
</dbReference>
<evidence type="ECO:0000256" key="3">
    <source>
        <dbReference type="ARBA" id="ARBA00023002"/>
    </source>
</evidence>
<feature type="domain" description="Enoyl reductase (ER)" evidence="4">
    <location>
        <begin position="8"/>
        <end position="328"/>
    </location>
</feature>
<proteinExistence type="predicted"/>
<reference evidence="5" key="1">
    <citation type="submission" date="2018-05" db="EMBL/GenBank/DDBJ databases">
        <authorList>
            <person name="Lanie J.A."/>
            <person name="Ng W.-L."/>
            <person name="Kazmierczak K.M."/>
            <person name="Andrzejewski T.M."/>
            <person name="Davidsen T.M."/>
            <person name="Wayne K.J."/>
            <person name="Tettelin H."/>
            <person name="Glass J.I."/>
            <person name="Rusch D."/>
            <person name="Podicherti R."/>
            <person name="Tsui H.-C.T."/>
            <person name="Winkler M.E."/>
        </authorList>
    </citation>
    <scope>NUCLEOTIDE SEQUENCE</scope>
</reference>
<dbReference type="PANTHER" id="PTHR43401">
    <property type="entry name" value="L-THREONINE 3-DEHYDROGENASE"/>
    <property type="match status" value="1"/>
</dbReference>
<dbReference type="Pfam" id="PF08240">
    <property type="entry name" value="ADH_N"/>
    <property type="match status" value="1"/>
</dbReference>
<dbReference type="GO" id="GO:0016491">
    <property type="term" value="F:oxidoreductase activity"/>
    <property type="evidence" value="ECO:0007669"/>
    <property type="project" value="UniProtKB-KW"/>
</dbReference>
<gene>
    <name evidence="5" type="ORF">METZ01_LOCUS155906</name>
</gene>
<evidence type="ECO:0000259" key="4">
    <source>
        <dbReference type="SMART" id="SM00829"/>
    </source>
</evidence>
<dbReference type="Gene3D" id="3.40.50.720">
    <property type="entry name" value="NAD(P)-binding Rossmann-like Domain"/>
    <property type="match status" value="1"/>
</dbReference>
<evidence type="ECO:0000256" key="2">
    <source>
        <dbReference type="ARBA" id="ARBA00022833"/>
    </source>
</evidence>
<sequence length="332" mass="35460">MKALVYTGTEEIKFKSMSIPDPLEGESRIKIEAVGICGSDMHAYHGKDERRVPPLILGHEAAGVVVSGKNAGQHVVLNPLITCGTCKDCLSGRTNLCVNRKLIGMNYPGAFAEFINISEQNLIPLPEGMEFTHAALTEPAGTSFHALKLAQQALSVSLSEVNALVIGGGSIGLLAALFLRSHDCQEIFLCDTNPLRRETALSSGCCKVFDPLNEPSGLDNSFELVIDAVGMETTRSLAIRAVRPGGVMMHIGLQDGSGNCDFRKITLGEITVIGTYTYTHNDLEEALLKLSSGALGDLSWIEERPLSEGASAFSDLNDGLCPSPKIVLLPHA</sequence>
<dbReference type="GO" id="GO:0046872">
    <property type="term" value="F:metal ion binding"/>
    <property type="evidence" value="ECO:0007669"/>
    <property type="project" value="UniProtKB-KW"/>
</dbReference>
<keyword evidence="2" id="KW-0862">Zinc</keyword>
<dbReference type="InterPro" id="IPR013149">
    <property type="entry name" value="ADH-like_C"/>
</dbReference>
<dbReference type="SUPFAM" id="SSF51735">
    <property type="entry name" value="NAD(P)-binding Rossmann-fold domains"/>
    <property type="match status" value="1"/>
</dbReference>
<evidence type="ECO:0000256" key="1">
    <source>
        <dbReference type="ARBA" id="ARBA00022723"/>
    </source>
</evidence>
<name>A0A382APK2_9ZZZZ</name>
<dbReference type="InterPro" id="IPR013154">
    <property type="entry name" value="ADH-like_N"/>
</dbReference>